<evidence type="ECO:0000259" key="5">
    <source>
        <dbReference type="Pfam" id="PF03115"/>
    </source>
</evidence>
<dbReference type="Gene3D" id="2.60.120.20">
    <property type="match status" value="1"/>
</dbReference>
<dbReference type="Pfam" id="PF03115">
    <property type="entry name" value="Astro_capsid_N"/>
    <property type="match status" value="1"/>
</dbReference>
<reference evidence="6" key="2">
    <citation type="submission" date="2012-10" db="EMBL/GenBank/DDBJ databases">
        <authorList>
            <person name="Bineesh K.K."/>
            <person name="Akhilesh K.V."/>
            <person name="Abdussamad E.M."/>
            <person name="Pillai N.G.K."/>
            <person name="Gopalakrishnan A."/>
            <person name="Basheer V.S."/>
            <person name="Jena J.K."/>
        </authorList>
    </citation>
    <scope>NUCLEOTIDE SEQUENCE</scope>
    <source>
        <strain evidence="6">MPJ1442</strain>
    </source>
</reference>
<feature type="domain" description="Astrovirus capsid protein inner core" evidence="5">
    <location>
        <begin position="11"/>
        <end position="237"/>
    </location>
</feature>
<name>K7SWC3_9VIRU</name>
<dbReference type="EMBL" id="JX985652">
    <property type="protein sequence ID" value="AFW05406.1"/>
    <property type="molecule type" value="Genomic_RNA"/>
</dbReference>
<keyword evidence="2" id="KW-0167">Capsid protein</keyword>
<sequence length="680" mass="74338">MGGTRIAMADKEPKRPPRKQKPFRKVKKEVKQLKKQLKVVKRRERRFDRGPKTDDLFKLSIVIGPVYGNSTNQELLRTHHIQLNPLLVKSANGPLSTPLSVRAAQFLLYKIDKCHIKLTSLVGTANISGSMVYVSLDSDGTSIKPTTVSDLLATPHTKTHVGSSNTWRLNTRYLQGPNKGWFYVNTSDKAVQSLGPSLDVWVYMQTKNLLTTTSNVSDYNGPLFLLELSATYRFSNYSPQPELSMLPTHSGEVAANLKKETDGSLVLSLKGDVAVLVDQYLLNEKSLAMRSNSSLLSDVIWTAAGAVVPVLSAAAGPWGWLIAGGYWILRRVFGKENATDEATFYVYSSISDATNDMRCKTTSPVSGSEVTTNIRLQALNVQNINSSSDNGFASSASVVPFPLTTNQRKPMVFPLQRKDKPVYYVTCSGLDFSLLYSETSGELSQAGIKLISGNLSAYCGTVITANPSQAQSSLVYYAKIEPTTDSNDLLFLRTDGVLLADGYSLLSAFVEGKDPVEYGFSLIQSSAIQLNSSQQPCPVVGSAYVMPLSFFYNTSAVIPVGASAASGPVDSTNAMTPLLLYDPAKPSFHLLFFFVVTKGMQWAFNVNSLSLPNAYFEMGTSMQTIQPFGTPFSQVQLDTPVSEVDDDFWFFVGDYDQRPTFSFYGSSSSSDSSSSDSDSE</sequence>
<organism evidence="6">
    <name type="scientific">Avastrovirus 3</name>
    <dbReference type="NCBI Taxonomy" id="1239439"/>
    <lineage>
        <taxon>Viruses</taxon>
        <taxon>Riboviria</taxon>
        <taxon>Orthornavirae</taxon>
        <taxon>Pisuviricota</taxon>
        <taxon>Stelpaviricetes</taxon>
        <taxon>Stellavirales</taxon>
        <taxon>Astroviridae</taxon>
        <taxon>Avastrovirus</taxon>
        <taxon>Avastrovirus intestini</taxon>
    </lineage>
</organism>
<evidence type="ECO:0000256" key="3">
    <source>
        <dbReference type="ARBA" id="ARBA00022844"/>
    </source>
</evidence>
<evidence type="ECO:0000313" key="6">
    <source>
        <dbReference type="EMBL" id="AFW05406.1"/>
    </source>
</evidence>
<feature type="compositionally biased region" description="Basic residues" evidence="4">
    <location>
        <begin position="16"/>
        <end position="27"/>
    </location>
</feature>
<accession>K7SWC3</accession>
<feature type="region of interest" description="Disordered" evidence="4">
    <location>
        <begin position="1"/>
        <end position="27"/>
    </location>
</feature>
<keyword evidence="3" id="KW-0946">Virion</keyword>
<proteinExistence type="predicted"/>
<dbReference type="GO" id="GO:0019028">
    <property type="term" value="C:viral capsid"/>
    <property type="evidence" value="ECO:0007669"/>
    <property type="project" value="UniProtKB-KW"/>
</dbReference>
<evidence type="ECO:0000256" key="4">
    <source>
        <dbReference type="SAM" id="MobiDB-lite"/>
    </source>
</evidence>
<comment type="subcellular location">
    <subcellularLocation>
        <location evidence="1">Virion</location>
    </subcellularLocation>
</comment>
<dbReference type="InterPro" id="IPR004337">
    <property type="entry name" value="Astro_capsid_N"/>
</dbReference>
<dbReference type="InterPro" id="IPR029053">
    <property type="entry name" value="Viral_coat"/>
</dbReference>
<reference evidence="6" key="1">
    <citation type="journal article" date="2012" name="J. Virol.">
        <title>A novel group of avian astroviruses in wild aquatic birds.</title>
        <authorList>
            <person name="Chu D.K."/>
            <person name="Leung C.Y."/>
            <person name="Perera H.K."/>
            <person name="Ng E.M."/>
            <person name="Gilbert M."/>
            <person name="Joyner P.H."/>
            <person name="Grioni A."/>
            <person name="Ades G."/>
            <person name="Guan Y."/>
            <person name="Peiris J.S."/>
            <person name="Poon L.L."/>
        </authorList>
    </citation>
    <scope>NUCLEOTIDE SEQUENCE</scope>
    <source>
        <strain evidence="6">MPJ1442</strain>
    </source>
</reference>
<gene>
    <name evidence="6" type="primary">ORF2</name>
</gene>
<evidence type="ECO:0000256" key="1">
    <source>
        <dbReference type="ARBA" id="ARBA00004328"/>
    </source>
</evidence>
<evidence type="ECO:0000256" key="2">
    <source>
        <dbReference type="ARBA" id="ARBA00022561"/>
    </source>
</evidence>
<protein>
    <submittedName>
        <fullName evidence="6">Capsid</fullName>
    </submittedName>
</protein>